<name>A0A8A4XDE3_9VIRU</name>
<dbReference type="EMBL" id="MW046405">
    <property type="protein sequence ID" value="QTE03774.1"/>
    <property type="molecule type" value="Genomic_DNA"/>
</dbReference>
<organism evidence="1">
    <name type="scientific">Cygnus columbianus parvoviridae sp</name>
    <dbReference type="NCBI Taxonomy" id="2794474"/>
    <lineage>
        <taxon>Viruses</taxon>
        <taxon>Monodnaviria</taxon>
        <taxon>Shotokuvirae</taxon>
        <taxon>Cossaviricota</taxon>
        <taxon>Quintoviricetes</taxon>
        <taxon>Piccovirales</taxon>
        <taxon>Parvoviridae</taxon>
    </lineage>
</organism>
<protein>
    <submittedName>
        <fullName evidence="1">Uncharacterized protein</fullName>
    </submittedName>
</protein>
<sequence>MEFQRAIQKSIEIDGSRTFLRCLRLNRYGNVIDVSGDSENPAEREFYLSWKKCSHGEAVIVLNPPDLCHIHQGFEVEDGSLIANVCPKCTKATLNKVKCHNPPLTKLNQIDYLVTDLSQFPTDMNLYEDNGRYFINKGAYASLPDRLKECCDPIHYVPESIVLRHGPQTRKRQRILVSDALKRVRIWDPEYQSEEDH</sequence>
<proteinExistence type="predicted"/>
<evidence type="ECO:0000313" key="1">
    <source>
        <dbReference type="EMBL" id="QTE03774.1"/>
    </source>
</evidence>
<reference evidence="1" key="1">
    <citation type="submission" date="2020-09" db="EMBL/GenBank/DDBJ databases">
        <title>Parvovirus dark matter in the feces of wild birds.</title>
        <authorList>
            <person name="Dai Z."/>
            <person name="Yang S."/>
            <person name="Zhang W."/>
        </authorList>
    </citation>
    <scope>NUCLEOTIDE SEQUENCE</scope>
    <source>
        <strain evidence="1">Swn66par025</strain>
    </source>
</reference>
<accession>A0A8A4XDE3</accession>